<feature type="compositionally biased region" description="Low complexity" evidence="6">
    <location>
        <begin position="1182"/>
        <end position="1192"/>
    </location>
</feature>
<feature type="repeat" description="WD" evidence="5">
    <location>
        <begin position="113"/>
        <end position="147"/>
    </location>
</feature>
<evidence type="ECO:0000256" key="6">
    <source>
        <dbReference type="SAM" id="MobiDB-lite"/>
    </source>
</evidence>
<evidence type="ECO:0000256" key="4">
    <source>
        <dbReference type="ARBA" id="ARBA00023242"/>
    </source>
</evidence>
<dbReference type="Pfam" id="PF24817">
    <property type="entry name" value="WD40_WDHD1_1st"/>
    <property type="match status" value="1"/>
</dbReference>
<dbReference type="SMART" id="SM00320">
    <property type="entry name" value="WD40"/>
    <property type="match status" value="6"/>
</dbReference>
<dbReference type="PROSITE" id="PS00678">
    <property type="entry name" value="WD_REPEATS_1"/>
    <property type="match status" value="1"/>
</dbReference>
<feature type="compositionally biased region" description="Low complexity" evidence="6">
    <location>
        <begin position="1291"/>
        <end position="1316"/>
    </location>
</feature>
<sequence>MADRGKTVAMVHGEGIARLAYSPDGQFLYTSGSEGYIRVFNAALPIEESSDPKLIDYHEESMTSLSTSTEFLASANESGVRAFRPQGKRIAVASDELIVKVIDAKDPLKVQLLPGHKKAVREATWSPDGSMLATSGSDGQIRIWELKGAEPTCIHVLDGIISAADPESEYTVEAIWHPSGKYFVVAGKSNEIVIVSTDSWTKTGSFAAKDGHTSEISSLAFSPNGTYLVSAAKDGSLLIWNAQDRRIVNRTTHTHGLITGLAFHPSPQVNILAYTDFSGQLTRWQDPIPSNLPGPSVLPRGRSVSVAPSAVSRSGAGGEEKAASEFGGELDDEGWLEEDDDLMGGVGAGAGHDEMEDDGIVVPARLGGASSFGAGRDRERGSKSYQDYGSSSDSSKGQESFQPGSTPFREQRRYLAFNMLGLIHVVEREDQNLVTIEFHDRSAQAGTHFNDTFKFTLGALGELGAGFACRGTADSPSLVHYRSFETWTASQEWQYSLPSGENALVIAVGGLAPPPDEQEMGIAGTGTVLVATDKGYVRFLSGSGLQKYLWNLGEEVISMAAGKDWALVVYRGVGGVVDGRQNLEYALIDTDSYEVVQQGKLPLIKGASLRWIGFTDEQIPAMYDSNGVFSLLDRSRRPRQARWVPALDTNTLARREGKQESYWPVGLTDQHAHVIILKGEERHPHFPTPLFQELDLQLPLLRLDVQGQGQLEEKYLRESLFISHRRDGADPTDHVLKATLARQELDSDKQLLVIIQTACKSERLETALDAALLLTQPASIAAAAKIARFFNLPGLEERIQLVEEAKTGIRKFEDENKRGGKWAHLVDDRTIIAPPRPGEGGRRSNLFGGGASMNSPSSSAFTPRGTSVFGSARGQSTPASTSKSARKSINSAGKVRVDSGFEESDGLEMDESMDVDMDVDENADWQGEDDEERSPKRARSMSRSRSRSRSMSEDLMQEEPEEMAPPPKKAVNPFAKAASAKANPVSSSPAGPFASKKGGKTNDVQRTGSFFNRVEGKEAPKTKSKAARPSGSSKNAPVTTGEPGSRQTTLFGLPPPAPAEKPEKKTKKRKSMAADEEDGDDASKSKGKGKEVEKTSSIAGLKSFLKPNGSTAGLGGTQKELPREGDEFEESQGVESQDTQLPQPRRSESGSTEVIPEEDEDEVAETQVETQEAQVPEKENVAAKPTSASSTSKLEKFRRPQPAEVTPPVVVAAPATESPASASLVPSFPSSDGGVASSFARSFELAPREQRRFQWQQQQPHSFSFREIKKADEPRSRVVELEQKLASVQRQLKATQQQAQASSVHSPSAASFGASPSPAPPTSAPQLVYDAVFPTPTTDQLAALARFLVAEMSRRADIGMQSVDHRLGSQGLADSLAVSLMDYSSASICCSKTPALQLLASETARLKSTLHALDPVDQLAVAVLCSLGARSSPHSAIIGVPSLSLDDPSASPDALLTAGARRETACLALEKRACDLAWPGIMQETTWENARALSALAELLEYEERRQTQARFFVRNALGLWEDLRMDLKPGDRSEEMARLLGRSLFAVDALLAPRCGARLLFSDAMAQERLAPLGVALPDLNATRLGFVLDSLLNGQHLELNTLNVALETISTWVTSCYRSFSALVYDQRHDMLNFHNVVRQLYNLVDETHASIQRLQQIAVNLSSHLSNNTEDNLLAVEHLILITVRQDSSLIELVLHLHNHLEGLGAVYDPQGDFGRVKHESTLRVRMCLKLAAFCANLYMTCSDKHMVFHLLQTLDVLNNWTVVVCQRVGTPGGPLVPSYEATLEEVGWLRRTLEIAHWFTPQAAPRLRELTTEQARWSSVQVAGVPFPPPPSPLNSLYQHRPSINVPGPTTFSPYDQDSQLASAHSGHPIQQHLPPHDSYFLDPRQMGNEQSTATERMPDSSGSGETGSFDEDSAKEG</sequence>
<evidence type="ECO:0000259" key="8">
    <source>
        <dbReference type="Pfam" id="PF20946"/>
    </source>
</evidence>
<keyword evidence="2 5" id="KW-0853">WD repeat</keyword>
<dbReference type="PROSITE" id="PS50294">
    <property type="entry name" value="WD_REPEATS_REGION"/>
    <property type="match status" value="2"/>
</dbReference>
<dbReference type="GO" id="GO:0003682">
    <property type="term" value="F:chromatin binding"/>
    <property type="evidence" value="ECO:0007669"/>
    <property type="project" value="TreeGrafter"/>
</dbReference>
<dbReference type="InterPro" id="IPR015943">
    <property type="entry name" value="WD40/YVTN_repeat-like_dom_sf"/>
</dbReference>
<dbReference type="EMBL" id="MCGR01000009">
    <property type="protein sequence ID" value="ORY88650.1"/>
    <property type="molecule type" value="Genomic_DNA"/>
</dbReference>
<dbReference type="STRING" id="106004.A0A1Y2G161"/>
<feature type="repeat" description="WD" evidence="5">
    <location>
        <begin position="209"/>
        <end position="250"/>
    </location>
</feature>
<name>A0A1Y2G161_9BASI</name>
<keyword evidence="11" id="KW-1185">Reference proteome</keyword>
<dbReference type="PANTHER" id="PTHR19932:SF10">
    <property type="entry name" value="WD REPEAT AND HMG-BOX DNA-BINDING PROTEIN 1"/>
    <property type="match status" value="1"/>
</dbReference>
<dbReference type="PROSITE" id="PS50082">
    <property type="entry name" value="WD_REPEATS_2"/>
    <property type="match status" value="3"/>
</dbReference>
<dbReference type="Proteomes" id="UP000193467">
    <property type="component" value="Unassembled WGS sequence"/>
</dbReference>
<feature type="region of interest" description="Disordered" evidence="6">
    <location>
        <begin position="1835"/>
        <end position="1922"/>
    </location>
</feature>
<evidence type="ECO:0000256" key="5">
    <source>
        <dbReference type="PROSITE-ProRule" id="PRU00221"/>
    </source>
</evidence>
<comment type="subcellular location">
    <subcellularLocation>
        <location evidence="1">Nucleus</location>
    </subcellularLocation>
</comment>
<feature type="compositionally biased region" description="Acidic residues" evidence="6">
    <location>
        <begin position="328"/>
        <end position="342"/>
    </location>
</feature>
<protein>
    <submittedName>
        <fullName evidence="10">Uncharacterized protein</fullName>
    </submittedName>
</protein>
<organism evidence="10 11">
    <name type="scientific">Leucosporidium creatinivorum</name>
    <dbReference type="NCBI Taxonomy" id="106004"/>
    <lineage>
        <taxon>Eukaryota</taxon>
        <taxon>Fungi</taxon>
        <taxon>Dikarya</taxon>
        <taxon>Basidiomycota</taxon>
        <taxon>Pucciniomycotina</taxon>
        <taxon>Microbotryomycetes</taxon>
        <taxon>Leucosporidiales</taxon>
        <taxon>Leucosporidium</taxon>
    </lineage>
</organism>
<feature type="compositionally biased region" description="Low complexity" evidence="6">
    <location>
        <begin position="300"/>
        <end position="314"/>
    </location>
</feature>
<feature type="domain" description="WDHD1/CFT4 helical bundle" evidence="8">
    <location>
        <begin position="709"/>
        <end position="806"/>
    </location>
</feature>
<feature type="compositionally biased region" description="Basic and acidic residues" evidence="6">
    <location>
        <begin position="1081"/>
        <end position="1094"/>
    </location>
</feature>
<dbReference type="Gene3D" id="2.130.10.10">
    <property type="entry name" value="YVTN repeat-like/Quinoprotein amine dehydrogenase"/>
    <property type="match status" value="1"/>
</dbReference>
<feature type="compositionally biased region" description="Polar residues" evidence="6">
    <location>
        <begin position="1852"/>
        <end position="1867"/>
    </location>
</feature>
<evidence type="ECO:0000256" key="1">
    <source>
        <dbReference type="ARBA" id="ARBA00004123"/>
    </source>
</evidence>
<dbReference type="GO" id="GO:0043596">
    <property type="term" value="C:nuclear replication fork"/>
    <property type="evidence" value="ECO:0007669"/>
    <property type="project" value="TreeGrafter"/>
</dbReference>
<feature type="compositionally biased region" description="Polar residues" evidence="6">
    <location>
        <begin position="852"/>
        <end position="891"/>
    </location>
</feature>
<feature type="region of interest" description="Disordered" evidence="6">
    <location>
        <begin position="371"/>
        <end position="405"/>
    </location>
</feature>
<accession>A0A1Y2G161</accession>
<dbReference type="Pfam" id="PF20946">
    <property type="entry name" value="Ctf4_C"/>
    <property type="match status" value="1"/>
</dbReference>
<dbReference type="InterPro" id="IPR022100">
    <property type="entry name" value="WDHD1/CFT4_beta-prop_2nd"/>
</dbReference>
<proteinExistence type="predicted"/>
<feature type="compositionally biased region" description="Acidic residues" evidence="6">
    <location>
        <begin position="1155"/>
        <end position="1164"/>
    </location>
</feature>
<dbReference type="OrthoDB" id="427368at2759"/>
<dbReference type="GO" id="GO:0006281">
    <property type="term" value="P:DNA repair"/>
    <property type="evidence" value="ECO:0007669"/>
    <property type="project" value="TreeGrafter"/>
</dbReference>
<reference evidence="10 11" key="1">
    <citation type="submission" date="2016-07" db="EMBL/GenBank/DDBJ databases">
        <title>Pervasive Adenine N6-methylation of Active Genes in Fungi.</title>
        <authorList>
            <consortium name="DOE Joint Genome Institute"/>
            <person name="Mondo S.J."/>
            <person name="Dannebaum R.O."/>
            <person name="Kuo R.C."/>
            <person name="Labutti K."/>
            <person name="Haridas S."/>
            <person name="Kuo A."/>
            <person name="Salamov A."/>
            <person name="Ahrendt S.R."/>
            <person name="Lipzen A."/>
            <person name="Sullivan W."/>
            <person name="Andreopoulos W.B."/>
            <person name="Clum A."/>
            <person name="Lindquist E."/>
            <person name="Daum C."/>
            <person name="Ramamoorthy G.K."/>
            <person name="Gryganskyi A."/>
            <person name="Culley D."/>
            <person name="Magnuson J.K."/>
            <person name="James T.Y."/>
            <person name="O'Malley M.A."/>
            <person name="Stajich J.E."/>
            <person name="Spatafora J.W."/>
            <person name="Visel A."/>
            <person name="Grigoriev I.V."/>
        </authorList>
    </citation>
    <scope>NUCLEOTIDE SEQUENCE [LARGE SCALE GENOMIC DNA]</scope>
    <source>
        <strain evidence="10 11">62-1032</strain>
    </source>
</reference>
<dbReference type="Pfam" id="PF12341">
    <property type="entry name" value="Mcl1_mid"/>
    <property type="match status" value="1"/>
</dbReference>
<feature type="domain" description="WDHD1 first WD40" evidence="9">
    <location>
        <begin position="83"/>
        <end position="282"/>
    </location>
</feature>
<evidence type="ECO:0000256" key="2">
    <source>
        <dbReference type="ARBA" id="ARBA00022574"/>
    </source>
</evidence>
<feature type="compositionally biased region" description="Basic residues" evidence="6">
    <location>
        <begin position="936"/>
        <end position="948"/>
    </location>
</feature>
<evidence type="ECO:0000313" key="10">
    <source>
        <dbReference type="EMBL" id="ORY88650.1"/>
    </source>
</evidence>
<feature type="compositionally biased region" description="Polar residues" evidence="6">
    <location>
        <begin position="1133"/>
        <end position="1142"/>
    </location>
</feature>
<dbReference type="InterPro" id="IPR036322">
    <property type="entry name" value="WD40_repeat_dom_sf"/>
</dbReference>
<keyword evidence="3" id="KW-0677">Repeat</keyword>
<evidence type="ECO:0000259" key="9">
    <source>
        <dbReference type="Pfam" id="PF24817"/>
    </source>
</evidence>
<keyword evidence="4" id="KW-0539">Nucleus</keyword>
<feature type="region of interest" description="Disordered" evidence="6">
    <location>
        <begin position="828"/>
        <end position="1206"/>
    </location>
</feature>
<comment type="caution">
    <text evidence="10">The sequence shown here is derived from an EMBL/GenBank/DDBJ whole genome shotgun (WGS) entry which is preliminary data.</text>
</comment>
<feature type="domain" description="WDHD1/CFT4 second beta-propeller" evidence="7">
    <location>
        <begin position="399"/>
        <end position="700"/>
    </location>
</feature>
<feature type="region of interest" description="Disordered" evidence="6">
    <location>
        <begin position="292"/>
        <end position="355"/>
    </location>
</feature>
<dbReference type="InterPro" id="IPR057646">
    <property type="entry name" value="WD40_WDHD1_1st"/>
</dbReference>
<dbReference type="SUPFAM" id="SSF50978">
    <property type="entry name" value="WD40 repeat-like"/>
    <property type="match status" value="1"/>
</dbReference>
<feature type="region of interest" description="Disordered" evidence="6">
    <location>
        <begin position="1291"/>
        <end position="1323"/>
    </location>
</feature>
<dbReference type="InParanoid" id="A0A1Y2G161"/>
<dbReference type="Pfam" id="PF00400">
    <property type="entry name" value="WD40"/>
    <property type="match status" value="1"/>
</dbReference>
<feature type="compositionally biased region" description="Acidic residues" evidence="6">
    <location>
        <begin position="900"/>
        <end position="932"/>
    </location>
</feature>
<evidence type="ECO:0000256" key="3">
    <source>
        <dbReference type="ARBA" id="ARBA00022737"/>
    </source>
</evidence>
<dbReference type="GO" id="GO:0006261">
    <property type="term" value="P:DNA-templated DNA replication"/>
    <property type="evidence" value="ECO:0007669"/>
    <property type="project" value="TreeGrafter"/>
</dbReference>
<feature type="repeat" description="WD" evidence="5">
    <location>
        <begin position="9"/>
        <end position="41"/>
    </location>
</feature>
<evidence type="ECO:0000259" key="7">
    <source>
        <dbReference type="Pfam" id="PF12341"/>
    </source>
</evidence>
<gene>
    <name evidence="10" type="ORF">BCR35DRAFT_350884</name>
</gene>
<evidence type="ECO:0000313" key="11">
    <source>
        <dbReference type="Proteomes" id="UP000193467"/>
    </source>
</evidence>
<dbReference type="PANTHER" id="PTHR19932">
    <property type="entry name" value="WD REPEAT AND HMG-BOX DNA BINDING PROTEIN"/>
    <property type="match status" value="1"/>
</dbReference>
<dbReference type="GO" id="GO:0000278">
    <property type="term" value="P:mitotic cell cycle"/>
    <property type="evidence" value="ECO:0007669"/>
    <property type="project" value="TreeGrafter"/>
</dbReference>
<feature type="compositionally biased region" description="Low complexity" evidence="6">
    <location>
        <begin position="383"/>
        <end position="398"/>
    </location>
</feature>
<dbReference type="InterPro" id="IPR019775">
    <property type="entry name" value="WD40_repeat_CS"/>
</dbReference>
<dbReference type="InterPro" id="IPR048591">
    <property type="entry name" value="WDHD1/CFT4_hel"/>
</dbReference>
<dbReference type="InterPro" id="IPR001680">
    <property type="entry name" value="WD40_rpt"/>
</dbReference>